<evidence type="ECO:0000256" key="1">
    <source>
        <dbReference type="SAM" id="MobiDB-lite"/>
    </source>
</evidence>
<protein>
    <recommendedName>
        <fullName evidence="4">Sigma-70 family RNA polymerase sigma factor</fullName>
    </recommendedName>
</protein>
<gene>
    <name evidence="2" type="ORF">FHS25_001820</name>
</gene>
<name>A0ABR6G646_9HYPH</name>
<evidence type="ECO:0000313" key="2">
    <source>
        <dbReference type="EMBL" id="MBB3161371.1"/>
    </source>
</evidence>
<comment type="caution">
    <text evidence="2">The sequence shown here is derived from an EMBL/GenBank/DDBJ whole genome shotgun (WGS) entry which is preliminary data.</text>
</comment>
<proteinExistence type="predicted"/>
<dbReference type="EMBL" id="JACHXX010000002">
    <property type="protein sequence ID" value="MBB3161371.1"/>
    <property type="molecule type" value="Genomic_DNA"/>
</dbReference>
<feature type="compositionally biased region" description="Basic and acidic residues" evidence="1">
    <location>
        <begin position="73"/>
        <end position="90"/>
    </location>
</feature>
<feature type="region of interest" description="Disordered" evidence="1">
    <location>
        <begin position="1"/>
        <end position="37"/>
    </location>
</feature>
<organism evidence="2 3">
    <name type="scientific">Rhizobium laguerreae</name>
    <dbReference type="NCBI Taxonomy" id="1076926"/>
    <lineage>
        <taxon>Bacteria</taxon>
        <taxon>Pseudomonadati</taxon>
        <taxon>Pseudomonadota</taxon>
        <taxon>Alphaproteobacteria</taxon>
        <taxon>Hyphomicrobiales</taxon>
        <taxon>Rhizobiaceae</taxon>
        <taxon>Rhizobium/Agrobacterium group</taxon>
        <taxon>Rhizobium</taxon>
    </lineage>
</organism>
<dbReference type="Proteomes" id="UP000542811">
    <property type="component" value="Unassembled WGS sequence"/>
</dbReference>
<evidence type="ECO:0000313" key="3">
    <source>
        <dbReference type="Proteomes" id="UP000542811"/>
    </source>
</evidence>
<reference evidence="2 3" key="1">
    <citation type="submission" date="2020-08" db="EMBL/GenBank/DDBJ databases">
        <title>Genomic Encyclopedia of Type Strains, Phase III (KMG-III): the genomes of soil and plant-associated and newly described type strains.</title>
        <authorList>
            <person name="Whitman W."/>
        </authorList>
    </citation>
    <scope>NUCLEOTIDE SEQUENCE [LARGE SCALE GENOMIC DNA]</scope>
    <source>
        <strain evidence="2 3">CECT 8280</strain>
    </source>
</reference>
<evidence type="ECO:0008006" key="4">
    <source>
        <dbReference type="Google" id="ProtNLM"/>
    </source>
</evidence>
<sequence length="136" mass="14589">MKHEASTRSGGNGEPRPKLKKDQAMSIQAEAAPAQQNTHMNALELFRTGRDYIEIAAILGRSVPSVETEIHTLRSAEKGDTAQQDHDGSKIRRFPRRSARPGAPVNFARRATEAAGLRPTIHAAVAASTGKGTSHG</sequence>
<accession>A0ABR6G646</accession>
<feature type="region of interest" description="Disordered" evidence="1">
    <location>
        <begin position="73"/>
        <end position="105"/>
    </location>
</feature>
<keyword evidence="3" id="KW-1185">Reference proteome</keyword>